<dbReference type="GO" id="GO:0022857">
    <property type="term" value="F:transmembrane transporter activity"/>
    <property type="evidence" value="ECO:0007669"/>
    <property type="project" value="InterPro"/>
</dbReference>
<evidence type="ECO:0000256" key="4">
    <source>
        <dbReference type="SAM" id="Phobius"/>
    </source>
</evidence>
<evidence type="ECO:0000259" key="5">
    <source>
        <dbReference type="PROSITE" id="PS50850"/>
    </source>
</evidence>
<feature type="transmembrane region" description="Helical" evidence="4">
    <location>
        <begin position="134"/>
        <end position="154"/>
    </location>
</feature>
<evidence type="ECO:0000256" key="2">
    <source>
        <dbReference type="ARBA" id="ARBA00022989"/>
    </source>
</evidence>
<sequence length="451" mass="47999">MYPEINAMALPPTGPSAAGTSASGAPAVPAFFARRGIHYGWVMAAVTFLTMLVTAGAVGAPGVLIGPLEREFGWATADISSGFAIRLVLFGLMGPFAAAFMNRFGLRPVAAVALGLIGAGVFGSFFMTRIWHLMLLWGVVVGFGTGLTAMVLGATVATRWFVQRRGLVLGLLTASTATGQLVFLPLLAQLTETLGWRSALSIVLAMLLVAAVAVLTLLRDRPSDIGLLPYGASEPPTHLVHPTTFKSMFASPLLALRDASKSRTFWVLFATFFICGASTNGLVQTHFVSLCGDYGMAAVTAAGMLALIGVFDFIGTVGSGWLSDRFDSRWLLFWYYGLRGLSLLYLPFSDFSFYGLSIFAVFYGLDWVATVPPTVKLAADKFGDRANLVFGWIFAGHQLGAASAAYGAGFSRTFYQTYLPAFFVAGLLCLVAALAIVAIRERSPRLATAAR</sequence>
<dbReference type="InterPro" id="IPR011701">
    <property type="entry name" value="MFS"/>
</dbReference>
<feature type="transmembrane region" description="Helical" evidence="4">
    <location>
        <begin position="41"/>
        <end position="63"/>
    </location>
</feature>
<evidence type="ECO:0000313" key="7">
    <source>
        <dbReference type="Proteomes" id="UP001143330"/>
    </source>
</evidence>
<feature type="domain" description="Major facilitator superfamily (MFS) profile" evidence="5">
    <location>
        <begin position="43"/>
        <end position="444"/>
    </location>
</feature>
<dbReference type="Pfam" id="PF07690">
    <property type="entry name" value="MFS_1"/>
    <property type="match status" value="1"/>
</dbReference>
<dbReference type="CDD" id="cd17355">
    <property type="entry name" value="MFS_YcxA_like"/>
    <property type="match status" value="1"/>
</dbReference>
<feature type="transmembrane region" description="Helical" evidence="4">
    <location>
        <begin position="418"/>
        <end position="439"/>
    </location>
</feature>
<keyword evidence="2 4" id="KW-1133">Transmembrane helix</keyword>
<feature type="transmembrane region" description="Helical" evidence="4">
    <location>
        <begin position="109"/>
        <end position="128"/>
    </location>
</feature>
<name>A0A9W6NA13_9HYPH</name>
<dbReference type="EMBL" id="BSFM01000005">
    <property type="protein sequence ID" value="GLK83173.1"/>
    <property type="molecule type" value="Genomic_DNA"/>
</dbReference>
<dbReference type="Gene3D" id="1.20.1250.20">
    <property type="entry name" value="MFS general substrate transporter like domains"/>
    <property type="match status" value="2"/>
</dbReference>
<proteinExistence type="predicted"/>
<dbReference type="PANTHER" id="PTHR11360:SF290">
    <property type="entry name" value="MONOCARBOXYLATE MFS PERMEASE"/>
    <property type="match status" value="1"/>
</dbReference>
<feature type="transmembrane region" description="Helical" evidence="4">
    <location>
        <begin position="265"/>
        <end position="283"/>
    </location>
</feature>
<feature type="transmembrane region" description="Helical" evidence="4">
    <location>
        <begin position="83"/>
        <end position="102"/>
    </location>
</feature>
<keyword evidence="3 4" id="KW-0472">Membrane</keyword>
<feature type="transmembrane region" description="Helical" evidence="4">
    <location>
        <begin position="295"/>
        <end position="318"/>
    </location>
</feature>
<dbReference type="PROSITE" id="PS50850">
    <property type="entry name" value="MFS"/>
    <property type="match status" value="1"/>
</dbReference>
<dbReference type="InterPro" id="IPR036259">
    <property type="entry name" value="MFS_trans_sf"/>
</dbReference>
<reference evidence="6" key="2">
    <citation type="submission" date="2023-01" db="EMBL/GenBank/DDBJ databases">
        <authorList>
            <person name="Sun Q."/>
            <person name="Evtushenko L."/>
        </authorList>
    </citation>
    <scope>NUCLEOTIDE SEQUENCE</scope>
    <source>
        <strain evidence="6">VKM B-2789</strain>
    </source>
</reference>
<protein>
    <submittedName>
        <fullName evidence="6">MFS transporter</fullName>
    </submittedName>
</protein>
<dbReference type="InterPro" id="IPR050327">
    <property type="entry name" value="Proton-linked_MCT"/>
</dbReference>
<feature type="transmembrane region" description="Helical" evidence="4">
    <location>
        <begin position="354"/>
        <end position="375"/>
    </location>
</feature>
<dbReference type="PANTHER" id="PTHR11360">
    <property type="entry name" value="MONOCARBOXYLATE TRANSPORTER"/>
    <property type="match status" value="1"/>
</dbReference>
<feature type="transmembrane region" description="Helical" evidence="4">
    <location>
        <begin position="166"/>
        <end position="188"/>
    </location>
</feature>
<keyword evidence="7" id="KW-1185">Reference proteome</keyword>
<dbReference type="SUPFAM" id="SSF103473">
    <property type="entry name" value="MFS general substrate transporter"/>
    <property type="match status" value="1"/>
</dbReference>
<feature type="transmembrane region" description="Helical" evidence="4">
    <location>
        <begin position="194"/>
        <end position="218"/>
    </location>
</feature>
<feature type="transmembrane region" description="Helical" evidence="4">
    <location>
        <begin position="330"/>
        <end position="348"/>
    </location>
</feature>
<comment type="caution">
    <text evidence="6">The sequence shown here is derived from an EMBL/GenBank/DDBJ whole genome shotgun (WGS) entry which is preliminary data.</text>
</comment>
<feature type="transmembrane region" description="Helical" evidence="4">
    <location>
        <begin position="387"/>
        <end position="406"/>
    </location>
</feature>
<gene>
    <name evidence="6" type="ORF">GCM10017653_12420</name>
</gene>
<evidence type="ECO:0000256" key="1">
    <source>
        <dbReference type="ARBA" id="ARBA00022692"/>
    </source>
</evidence>
<dbReference type="InterPro" id="IPR020846">
    <property type="entry name" value="MFS_dom"/>
</dbReference>
<keyword evidence="1 4" id="KW-0812">Transmembrane</keyword>
<evidence type="ECO:0000313" key="6">
    <source>
        <dbReference type="EMBL" id="GLK83173.1"/>
    </source>
</evidence>
<dbReference type="Proteomes" id="UP001143330">
    <property type="component" value="Unassembled WGS sequence"/>
</dbReference>
<reference evidence="6" key="1">
    <citation type="journal article" date="2014" name="Int. J. Syst. Evol. Microbiol.">
        <title>Complete genome sequence of Corynebacterium casei LMG S-19264T (=DSM 44701T), isolated from a smear-ripened cheese.</title>
        <authorList>
            <consortium name="US DOE Joint Genome Institute (JGI-PGF)"/>
            <person name="Walter F."/>
            <person name="Albersmeier A."/>
            <person name="Kalinowski J."/>
            <person name="Ruckert C."/>
        </authorList>
    </citation>
    <scope>NUCLEOTIDE SEQUENCE</scope>
    <source>
        <strain evidence="6">VKM B-2789</strain>
    </source>
</reference>
<dbReference type="AlphaFoldDB" id="A0A9W6NA13"/>
<evidence type="ECO:0000256" key="3">
    <source>
        <dbReference type="ARBA" id="ARBA00023136"/>
    </source>
</evidence>
<accession>A0A9W6NA13</accession>
<organism evidence="6 7">
    <name type="scientific">Ancylobacter defluvii</name>
    <dbReference type="NCBI Taxonomy" id="1282440"/>
    <lineage>
        <taxon>Bacteria</taxon>
        <taxon>Pseudomonadati</taxon>
        <taxon>Pseudomonadota</taxon>
        <taxon>Alphaproteobacteria</taxon>
        <taxon>Hyphomicrobiales</taxon>
        <taxon>Xanthobacteraceae</taxon>
        <taxon>Ancylobacter</taxon>
    </lineage>
</organism>